<comment type="caution">
    <text evidence="1">The sequence shown here is derived from an EMBL/GenBank/DDBJ whole genome shotgun (WGS) entry which is preliminary data.</text>
</comment>
<protein>
    <submittedName>
        <fullName evidence="1">Uncharacterized protein</fullName>
    </submittedName>
</protein>
<evidence type="ECO:0000313" key="2">
    <source>
        <dbReference type="Proteomes" id="UP001501000"/>
    </source>
</evidence>
<accession>A0ABP7LDP7</accession>
<sequence>MRALPDRAVTVTVMTENSFWTSPPQARVRGSGHCTITVVLPPFPGHSQEWPANDPDRAREFAASFGTIDEVLEYHGERNISDGFSLRARDDLDWIQVGVWGNVIGISDPALADGGNAWPVLEQVRNLAARYPGAKIVGGATVDRGETHEEAAWVVPGFELVHSEGWPCEDDTSRWTLGGDPRAVLDACGVTARTAEDADVAYDPDNPASTYWGGLGELILGPHRPWRRRRVRTSVFRVRHTRAATDLMEENWIQD</sequence>
<name>A0ABP7LDP7_9ACTN</name>
<reference evidence="2" key="1">
    <citation type="journal article" date="2019" name="Int. J. Syst. Evol. Microbiol.">
        <title>The Global Catalogue of Microorganisms (GCM) 10K type strain sequencing project: providing services to taxonomists for standard genome sequencing and annotation.</title>
        <authorList>
            <consortium name="The Broad Institute Genomics Platform"/>
            <consortium name="The Broad Institute Genome Sequencing Center for Infectious Disease"/>
            <person name="Wu L."/>
            <person name="Ma J."/>
        </authorList>
    </citation>
    <scope>NUCLEOTIDE SEQUENCE [LARGE SCALE GENOMIC DNA]</scope>
    <source>
        <strain evidence="2">JCM 16956</strain>
    </source>
</reference>
<proteinExistence type="predicted"/>
<gene>
    <name evidence="1" type="ORF">GCM10022244_04860</name>
</gene>
<dbReference type="Pfam" id="PF19859">
    <property type="entry name" value="DUF6333"/>
    <property type="match status" value="1"/>
</dbReference>
<dbReference type="EMBL" id="BAABAJ010000001">
    <property type="protein sequence ID" value="GAA3897582.1"/>
    <property type="molecule type" value="Genomic_DNA"/>
</dbReference>
<evidence type="ECO:0000313" key="1">
    <source>
        <dbReference type="EMBL" id="GAA3897582.1"/>
    </source>
</evidence>
<dbReference type="Proteomes" id="UP001501000">
    <property type="component" value="Unassembled WGS sequence"/>
</dbReference>
<organism evidence="1 2">
    <name type="scientific">Streptomyces gulbargensis</name>
    <dbReference type="NCBI Taxonomy" id="364901"/>
    <lineage>
        <taxon>Bacteria</taxon>
        <taxon>Bacillati</taxon>
        <taxon>Actinomycetota</taxon>
        <taxon>Actinomycetes</taxon>
        <taxon>Kitasatosporales</taxon>
        <taxon>Streptomycetaceae</taxon>
        <taxon>Streptomyces</taxon>
    </lineage>
</organism>
<keyword evidence="2" id="KW-1185">Reference proteome</keyword>